<dbReference type="AlphaFoldDB" id="A0AAW2I0M2"/>
<proteinExistence type="predicted"/>
<sequence>MGGGKKRIGLKQPTAKPARGQSQKSPARHSASEQTSPTSPVVSRRPTSLQTNVSSGYESEYQGSDVSWGWTAAEVIWKWQNNNLKTKKVSSGRVRSGHKSFAAISTATARPLIKRIIVAAPRKYANSSLIAFHDRGRGKICRETEPRVGHDDHTYRCRKHHDGCLMECSKGVEKSVSRGSFDRMGKIGQSPEAILNH</sequence>
<feature type="compositionally biased region" description="Polar residues" evidence="1">
    <location>
        <begin position="32"/>
        <end position="62"/>
    </location>
</feature>
<dbReference type="EMBL" id="JARGDH010000002">
    <property type="protein sequence ID" value="KAL0275915.1"/>
    <property type="molecule type" value="Genomic_DNA"/>
</dbReference>
<protein>
    <submittedName>
        <fullName evidence="2">Uncharacterized protein</fullName>
    </submittedName>
</protein>
<comment type="caution">
    <text evidence="2">The sequence shown here is derived from an EMBL/GenBank/DDBJ whole genome shotgun (WGS) entry which is preliminary data.</text>
</comment>
<evidence type="ECO:0000256" key="1">
    <source>
        <dbReference type="SAM" id="MobiDB-lite"/>
    </source>
</evidence>
<gene>
    <name evidence="2" type="ORF">PYX00_003635</name>
</gene>
<organism evidence="2">
    <name type="scientific">Menopon gallinae</name>
    <name type="common">poultry shaft louse</name>
    <dbReference type="NCBI Taxonomy" id="328185"/>
    <lineage>
        <taxon>Eukaryota</taxon>
        <taxon>Metazoa</taxon>
        <taxon>Ecdysozoa</taxon>
        <taxon>Arthropoda</taxon>
        <taxon>Hexapoda</taxon>
        <taxon>Insecta</taxon>
        <taxon>Pterygota</taxon>
        <taxon>Neoptera</taxon>
        <taxon>Paraneoptera</taxon>
        <taxon>Psocodea</taxon>
        <taxon>Troctomorpha</taxon>
        <taxon>Phthiraptera</taxon>
        <taxon>Amblycera</taxon>
        <taxon>Menoponidae</taxon>
        <taxon>Menopon</taxon>
    </lineage>
</organism>
<feature type="region of interest" description="Disordered" evidence="1">
    <location>
        <begin position="1"/>
        <end position="62"/>
    </location>
</feature>
<reference evidence="2" key="1">
    <citation type="journal article" date="2024" name="Gigascience">
        <title>Chromosome-level genome of the poultry shaft louse Menopon gallinae provides insight into the host-switching and adaptive evolution of parasitic lice.</title>
        <authorList>
            <person name="Xu Y."/>
            <person name="Ma L."/>
            <person name="Liu S."/>
            <person name="Liang Y."/>
            <person name="Liu Q."/>
            <person name="He Z."/>
            <person name="Tian L."/>
            <person name="Duan Y."/>
            <person name="Cai W."/>
            <person name="Li H."/>
            <person name="Song F."/>
        </authorList>
    </citation>
    <scope>NUCLEOTIDE SEQUENCE</scope>
    <source>
        <strain evidence="2">Cailab_2023a</strain>
    </source>
</reference>
<name>A0AAW2I0M2_9NEOP</name>
<evidence type="ECO:0000313" key="2">
    <source>
        <dbReference type="EMBL" id="KAL0275915.1"/>
    </source>
</evidence>
<accession>A0AAW2I0M2</accession>